<dbReference type="InterPro" id="IPR044494">
    <property type="entry name" value="AKR3C2/3"/>
</dbReference>
<dbReference type="PROSITE" id="PS00062">
    <property type="entry name" value="ALDOKETO_REDUCTASE_2"/>
    <property type="match status" value="1"/>
</dbReference>
<dbReference type="SUPFAM" id="SSF51430">
    <property type="entry name" value="NAD(P)-linked oxidoreductase"/>
    <property type="match status" value="1"/>
</dbReference>
<evidence type="ECO:0000256" key="2">
    <source>
        <dbReference type="ARBA" id="ARBA00022857"/>
    </source>
</evidence>
<reference evidence="8 9" key="1">
    <citation type="journal article" date="2020" name="ISME J.">
        <title>Uncovering the hidden diversity of litter-decomposition mechanisms in mushroom-forming fungi.</title>
        <authorList>
            <person name="Floudas D."/>
            <person name="Bentzer J."/>
            <person name="Ahren D."/>
            <person name="Johansson T."/>
            <person name="Persson P."/>
            <person name="Tunlid A."/>
        </authorList>
    </citation>
    <scope>NUCLEOTIDE SEQUENCE [LARGE SCALE GENOMIC DNA]</scope>
    <source>
        <strain evidence="8 9">CBS 291.85</strain>
    </source>
</reference>
<feature type="active site" description="Proton donor" evidence="4">
    <location>
        <position position="51"/>
    </location>
</feature>
<dbReference type="AlphaFoldDB" id="A0A8H5FGI8"/>
<comment type="similarity">
    <text evidence="1">Belongs to the aldo/keto reductase family.</text>
</comment>
<keyword evidence="9" id="KW-1185">Reference proteome</keyword>
<feature type="domain" description="NADP-dependent oxidoreductase" evidence="7">
    <location>
        <begin position="19"/>
        <end position="264"/>
    </location>
</feature>
<comment type="caution">
    <text evidence="8">The sequence shown here is derived from an EMBL/GenBank/DDBJ whole genome shotgun (WGS) entry which is preliminary data.</text>
</comment>
<dbReference type="PANTHER" id="PTHR43827:SF3">
    <property type="entry name" value="NADP-DEPENDENT OXIDOREDUCTASE DOMAIN-CONTAINING PROTEIN"/>
    <property type="match status" value="1"/>
</dbReference>
<dbReference type="Proteomes" id="UP000559256">
    <property type="component" value="Unassembled WGS sequence"/>
</dbReference>
<evidence type="ECO:0000259" key="7">
    <source>
        <dbReference type="Pfam" id="PF00248"/>
    </source>
</evidence>
<dbReference type="GO" id="GO:0016652">
    <property type="term" value="F:oxidoreductase activity, acting on NAD(P)H as acceptor"/>
    <property type="evidence" value="ECO:0007669"/>
    <property type="project" value="InterPro"/>
</dbReference>
<evidence type="ECO:0000256" key="6">
    <source>
        <dbReference type="PIRSR" id="PIRSR000097-3"/>
    </source>
</evidence>
<dbReference type="Gene3D" id="3.20.20.100">
    <property type="entry name" value="NADP-dependent oxidoreductase domain"/>
    <property type="match status" value="1"/>
</dbReference>
<dbReference type="PRINTS" id="PR00069">
    <property type="entry name" value="ALDKETRDTASE"/>
</dbReference>
<feature type="site" description="Lowers pKa of active site Tyr" evidence="6">
    <location>
        <position position="76"/>
    </location>
</feature>
<keyword evidence="2" id="KW-0521">NADP</keyword>
<dbReference type="Pfam" id="PF00248">
    <property type="entry name" value="Aldo_ket_red"/>
    <property type="match status" value="1"/>
</dbReference>
<accession>A0A8H5FGI8</accession>
<evidence type="ECO:0000256" key="5">
    <source>
        <dbReference type="PIRSR" id="PIRSR000097-2"/>
    </source>
</evidence>
<protein>
    <recommendedName>
        <fullName evidence="7">NADP-dependent oxidoreductase domain-containing protein</fullName>
    </recommendedName>
</protein>
<evidence type="ECO:0000313" key="9">
    <source>
        <dbReference type="Proteomes" id="UP000559256"/>
    </source>
</evidence>
<dbReference type="InterPro" id="IPR036812">
    <property type="entry name" value="NAD(P)_OxRdtase_dom_sf"/>
</dbReference>
<dbReference type="OrthoDB" id="416253at2759"/>
<dbReference type="PANTHER" id="PTHR43827">
    <property type="entry name" value="2,5-DIKETO-D-GLUCONIC ACID REDUCTASE"/>
    <property type="match status" value="1"/>
</dbReference>
<evidence type="ECO:0000313" key="8">
    <source>
        <dbReference type="EMBL" id="KAF5335623.1"/>
    </source>
</evidence>
<name>A0A8H5FGI8_9AGAR</name>
<dbReference type="PIRSF" id="PIRSF000097">
    <property type="entry name" value="AKR"/>
    <property type="match status" value="1"/>
</dbReference>
<dbReference type="EMBL" id="JAACJM010000238">
    <property type="protein sequence ID" value="KAF5335623.1"/>
    <property type="molecule type" value="Genomic_DNA"/>
</dbReference>
<dbReference type="FunFam" id="3.20.20.100:FF:000002">
    <property type="entry name" value="2,5-diketo-D-gluconic acid reductase A"/>
    <property type="match status" value="1"/>
</dbReference>
<evidence type="ECO:0000256" key="4">
    <source>
        <dbReference type="PIRSR" id="PIRSR000097-1"/>
    </source>
</evidence>
<dbReference type="CDD" id="cd19120">
    <property type="entry name" value="AKR_AKR3C2-3"/>
    <property type="match status" value="1"/>
</dbReference>
<keyword evidence="3" id="KW-0560">Oxidoreductase</keyword>
<dbReference type="InterPro" id="IPR018170">
    <property type="entry name" value="Aldo/ket_reductase_CS"/>
</dbReference>
<proteinExistence type="inferred from homology"/>
<dbReference type="GO" id="GO:0016616">
    <property type="term" value="F:oxidoreductase activity, acting on the CH-OH group of donors, NAD or NADP as acceptor"/>
    <property type="evidence" value="ECO:0007669"/>
    <property type="project" value="UniProtKB-ARBA"/>
</dbReference>
<dbReference type="InterPro" id="IPR020471">
    <property type="entry name" value="AKR"/>
</dbReference>
<sequence length="309" mass="34304">MPFDEVVLNDGNAMPTIAFGTGSKWKRQDVTALVGQAIDAGFWHIDTAAYYETEEYVGKAIRESGLSRSEIFITTKYPSPEHRTIPEEIRKSLKNLGLKHVDLYLIHFPESVPDIQIGWREMETIKSEGLAKSIGVSNFVLEQLQKVLSTANVTPAVNQISLNPYNYRQMKSTIDYCKKNGIVVEAFSSLAPITQYPGGPVDEALQDAAERLKITTVQVIFLWLRAKGLSIVTTTSKKEHMEEYLSVGDLPPLTPEEVEAIDEAGAKGPPSTLTLAIRRGYKRAAGSPVKALLAFGFASFMMYQGMRLW</sequence>
<gene>
    <name evidence="8" type="ORF">D9758_014808</name>
</gene>
<evidence type="ECO:0000256" key="3">
    <source>
        <dbReference type="ARBA" id="ARBA00023002"/>
    </source>
</evidence>
<dbReference type="InterPro" id="IPR023210">
    <property type="entry name" value="NADP_OxRdtase_dom"/>
</dbReference>
<feature type="binding site" evidence="5">
    <location>
        <position position="107"/>
    </location>
    <ligand>
        <name>substrate</name>
    </ligand>
</feature>
<evidence type="ECO:0000256" key="1">
    <source>
        <dbReference type="ARBA" id="ARBA00007905"/>
    </source>
</evidence>
<organism evidence="8 9">
    <name type="scientific">Tetrapyrgos nigripes</name>
    <dbReference type="NCBI Taxonomy" id="182062"/>
    <lineage>
        <taxon>Eukaryota</taxon>
        <taxon>Fungi</taxon>
        <taxon>Dikarya</taxon>
        <taxon>Basidiomycota</taxon>
        <taxon>Agaricomycotina</taxon>
        <taxon>Agaricomycetes</taxon>
        <taxon>Agaricomycetidae</taxon>
        <taxon>Agaricales</taxon>
        <taxon>Marasmiineae</taxon>
        <taxon>Marasmiaceae</taxon>
        <taxon>Tetrapyrgos</taxon>
    </lineage>
</organism>